<protein>
    <submittedName>
        <fullName evidence="2">Plasmid mobilization relaxosome protein MobC</fullName>
    </submittedName>
</protein>
<dbReference type="AlphaFoldDB" id="A0AAU7PXH2"/>
<sequence length="130" mass="15096">MVEHVNRHRPIQKKVWLNADEEKYIKRKMTNAGVKNFSTYARKMMLLGAVVKVDLSELVGIKQEINRIGVNINQITKYVNTTETTSLEELEAIKLELKGITQLLSSKLKEIKGLEKENRDKDKEKIETWL</sequence>
<gene>
    <name evidence="2" type="primary">mobC</name>
    <name evidence="2" type="ORF">ABKA15_06800</name>
</gene>
<dbReference type="Pfam" id="PF21983">
    <property type="entry name" value="NikA-like"/>
    <property type="match status" value="1"/>
</dbReference>
<evidence type="ECO:0000256" key="1">
    <source>
        <dbReference type="SAM" id="Coils"/>
    </source>
</evidence>
<accession>A0AAU7PXH2</accession>
<keyword evidence="1" id="KW-0175">Coiled coil</keyword>
<evidence type="ECO:0000313" key="2">
    <source>
        <dbReference type="EMBL" id="XBS56727.1"/>
    </source>
</evidence>
<proteinExistence type="predicted"/>
<reference evidence="2" key="1">
    <citation type="submission" date="2024-06" db="EMBL/GenBank/DDBJ databases">
        <title>Complete genome sequence of Streptococcus sp. KHUD_010.</title>
        <authorList>
            <person name="Lee J.-H."/>
            <person name="Moon J.-H."/>
        </authorList>
    </citation>
    <scope>NUCLEOTIDE SEQUENCE</scope>
    <source>
        <strain evidence="2">KHUD_010</strain>
    </source>
</reference>
<name>A0AAU7PXH2_9STRE</name>
<organism evidence="2">
    <name type="scientific">Streptococcus sp. KHUD_010</name>
    <dbReference type="NCBI Taxonomy" id="3157339"/>
    <lineage>
        <taxon>Bacteria</taxon>
        <taxon>Bacillati</taxon>
        <taxon>Bacillota</taxon>
        <taxon>Bacilli</taxon>
        <taxon>Lactobacillales</taxon>
        <taxon>Streptococcaceae</taxon>
        <taxon>Streptococcus</taxon>
    </lineage>
</organism>
<dbReference type="RefSeq" id="WP_049512547.1">
    <property type="nucleotide sequence ID" value="NZ_CP157941.1"/>
</dbReference>
<dbReference type="InterPro" id="IPR053842">
    <property type="entry name" value="NikA-like"/>
</dbReference>
<feature type="coiled-coil region" evidence="1">
    <location>
        <begin position="97"/>
        <end position="124"/>
    </location>
</feature>
<dbReference type="EMBL" id="CP157941">
    <property type="protein sequence ID" value="XBS56727.1"/>
    <property type="molecule type" value="Genomic_DNA"/>
</dbReference>